<dbReference type="Gene3D" id="1.10.1060.10">
    <property type="entry name" value="Alpha-helical ferredoxin"/>
    <property type="match status" value="1"/>
</dbReference>
<dbReference type="NCBIfam" id="TIGR01317">
    <property type="entry name" value="GOGAT_sm_gam"/>
    <property type="match status" value="1"/>
</dbReference>
<dbReference type="InterPro" id="IPR006005">
    <property type="entry name" value="Glut_synth_ssu1"/>
</dbReference>
<keyword evidence="10" id="KW-0288">FMN</keyword>
<dbReference type="Gene3D" id="2.160.20.60">
    <property type="entry name" value="Glutamate synthase, alpha subunit, C-terminal domain"/>
    <property type="match status" value="1"/>
</dbReference>
<dbReference type="Gene3D" id="3.20.20.70">
    <property type="entry name" value="Aldolase class I"/>
    <property type="match status" value="1"/>
</dbReference>
<dbReference type="OrthoDB" id="4327079at2759"/>
<evidence type="ECO:0000256" key="5">
    <source>
        <dbReference type="ARBA" id="ARBA00004909"/>
    </source>
</evidence>
<dbReference type="SUPFAM" id="SSF69336">
    <property type="entry name" value="Alpha subunit of glutamate synthase, C-terminal domain"/>
    <property type="match status" value="1"/>
</dbReference>
<feature type="domain" description="Dihydroprymidine dehydrogenase" evidence="24">
    <location>
        <begin position="566"/>
        <end position="675"/>
    </location>
</feature>
<dbReference type="InterPro" id="IPR013785">
    <property type="entry name" value="Aldolase_TIM"/>
</dbReference>
<keyword evidence="8" id="KW-0028">Amino-acid biosynthesis</keyword>
<proteinExistence type="inferred from homology"/>
<evidence type="ECO:0000259" key="23">
    <source>
        <dbReference type="Pfam" id="PF07992"/>
    </source>
</evidence>
<evidence type="ECO:0000256" key="3">
    <source>
        <dbReference type="ARBA" id="ARBA00001974"/>
    </source>
</evidence>
<evidence type="ECO:0000313" key="26">
    <source>
        <dbReference type="Proteomes" id="UP000699462"/>
    </source>
</evidence>
<dbReference type="Gene3D" id="3.50.50.60">
    <property type="entry name" value="FAD/NAD(P)-binding domain"/>
    <property type="match status" value="2"/>
</dbReference>
<comment type="catalytic activity">
    <reaction evidence="20">
        <text>2 L-glutamate + NAD(+) = L-glutamine + 2-oxoglutarate + NADH + H(+)</text>
        <dbReference type="Rhea" id="RHEA:13753"/>
        <dbReference type="ChEBI" id="CHEBI:15378"/>
        <dbReference type="ChEBI" id="CHEBI:16810"/>
        <dbReference type="ChEBI" id="CHEBI:29985"/>
        <dbReference type="ChEBI" id="CHEBI:57540"/>
        <dbReference type="ChEBI" id="CHEBI:57945"/>
        <dbReference type="ChEBI" id="CHEBI:58359"/>
        <dbReference type="EC" id="1.4.1.14"/>
    </reaction>
</comment>
<feature type="domain" description="Glutamate synthase" evidence="22">
    <location>
        <begin position="4"/>
        <end position="148"/>
    </location>
</feature>
<dbReference type="Pfam" id="PF14691">
    <property type="entry name" value="Fer4_20"/>
    <property type="match status" value="1"/>
</dbReference>
<evidence type="ECO:0000256" key="14">
    <source>
        <dbReference type="ARBA" id="ARBA00023002"/>
    </source>
</evidence>
<dbReference type="PRINTS" id="PR00411">
    <property type="entry name" value="PNDRDTASEI"/>
</dbReference>
<comment type="cofactor">
    <cofactor evidence="1">
        <name>FMN</name>
        <dbReference type="ChEBI" id="CHEBI:58210"/>
    </cofactor>
</comment>
<comment type="pathway">
    <text evidence="5">Nitrogen metabolism.</text>
</comment>
<dbReference type="InterPro" id="IPR051394">
    <property type="entry name" value="Glutamate_Synthase"/>
</dbReference>
<protein>
    <recommendedName>
        <fullName evidence="19">glutamate synthase (NADH)</fullName>
        <ecNumber evidence="19">1.4.1.14</ecNumber>
    </recommendedName>
</protein>
<keyword evidence="18" id="KW-0003">3Fe-4S</keyword>
<dbReference type="CDD" id="cd00982">
    <property type="entry name" value="gltB_C"/>
    <property type="match status" value="1"/>
</dbReference>
<evidence type="ECO:0000256" key="6">
    <source>
        <dbReference type="ARBA" id="ARBA00004944"/>
    </source>
</evidence>
<dbReference type="Pfam" id="PF01493">
    <property type="entry name" value="GXGXG"/>
    <property type="match status" value="1"/>
</dbReference>
<comment type="caution">
    <text evidence="25">The sequence shown here is derived from an EMBL/GenBank/DDBJ whole genome shotgun (WGS) entry which is preliminary data.</text>
</comment>
<evidence type="ECO:0000256" key="10">
    <source>
        <dbReference type="ARBA" id="ARBA00022643"/>
    </source>
</evidence>
<dbReference type="SUPFAM" id="SSF46548">
    <property type="entry name" value="alpha-helical ferredoxin"/>
    <property type="match status" value="1"/>
</dbReference>
<evidence type="ECO:0000256" key="17">
    <source>
        <dbReference type="ARBA" id="ARBA00023164"/>
    </source>
</evidence>
<dbReference type="GO" id="GO:0006537">
    <property type="term" value="P:glutamate biosynthetic process"/>
    <property type="evidence" value="ECO:0007669"/>
    <property type="project" value="UniProtKB-KW"/>
</dbReference>
<keyword evidence="9" id="KW-0285">Flavoprotein</keyword>
<evidence type="ECO:0000256" key="12">
    <source>
        <dbReference type="ARBA" id="ARBA00022827"/>
    </source>
</evidence>
<dbReference type="SUPFAM" id="SSF51971">
    <property type="entry name" value="Nucleotide-binding domain"/>
    <property type="match status" value="1"/>
</dbReference>
<evidence type="ECO:0000256" key="15">
    <source>
        <dbReference type="ARBA" id="ARBA00023004"/>
    </source>
</evidence>
<evidence type="ECO:0000259" key="21">
    <source>
        <dbReference type="Pfam" id="PF01493"/>
    </source>
</evidence>
<dbReference type="InterPro" id="IPR036485">
    <property type="entry name" value="Glu_synth_asu_C_sf"/>
</dbReference>
<comment type="pathway">
    <text evidence="4">Energy metabolism; nitrogen metabolism.</text>
</comment>
<evidence type="ECO:0000259" key="24">
    <source>
        <dbReference type="Pfam" id="PF14691"/>
    </source>
</evidence>
<comment type="similarity">
    <text evidence="7">Belongs to the glutamate synthase family.</text>
</comment>
<dbReference type="CDD" id="cd02808">
    <property type="entry name" value="GltS_FMN"/>
    <property type="match status" value="1"/>
</dbReference>
<keyword evidence="16" id="KW-0411">Iron-sulfur</keyword>
<keyword evidence="13" id="KW-0315">Glutamine amidotransferase</keyword>
<comment type="cofactor">
    <cofactor evidence="2">
        <name>[3Fe-4S] cluster</name>
        <dbReference type="ChEBI" id="CHEBI:21137"/>
    </cofactor>
</comment>
<evidence type="ECO:0000313" key="25">
    <source>
        <dbReference type="EMBL" id="KAF8572016.1"/>
    </source>
</evidence>
<dbReference type="InterPro" id="IPR028261">
    <property type="entry name" value="DPD_II"/>
</dbReference>
<evidence type="ECO:0000256" key="4">
    <source>
        <dbReference type="ARBA" id="ARBA00004802"/>
    </source>
</evidence>
<feature type="domain" description="Glutamate synthase alpha subunit C-terminal" evidence="21">
    <location>
        <begin position="256"/>
        <end position="448"/>
    </location>
</feature>
<dbReference type="Pfam" id="PF01645">
    <property type="entry name" value="Glu_synthase"/>
    <property type="match status" value="1"/>
</dbReference>
<dbReference type="Pfam" id="PF07992">
    <property type="entry name" value="Pyr_redox_2"/>
    <property type="match status" value="1"/>
</dbReference>
<evidence type="ECO:0000256" key="8">
    <source>
        <dbReference type="ARBA" id="ARBA00022605"/>
    </source>
</evidence>
<name>A0A8T0DXB7_9TREM</name>
<accession>A0A8T0DXB7</accession>
<sequence length="1090" mass="119341">MSESSVIQARAVHITISGHDGGTGASSWTGIKHAGLPWELGIAETHQILVNQRTRSRVLLQADGQIRTGRDVIIAALLGADEFAMSSAPLIVLGCTMMRKCHLNTCPVGIATQDPVLRQKFAGCPEHVINYLFLLAEEVREYMSKLGVRCLDHLIGRTEFLKRLEPAVTSKAALLDLSGLLFKTPPIRVFPNWNSVMIEDGVPELDISLSPVDALLQCLPSSRRLDCTLLQLAKHLIETPKNTELPGPAVVSFAGHITNEDRTAFTSLSYAISAQFADEGLPSGREIKINLSGSAGQSFCAFLVQGVFVRLEGDANDYVAKGLSGGHVTIVPPPGLIDQGFQSETNLLVGNVCLYGATSGRLFLRGQAAERFCVRNSGATVVVEGVGDHGCEYMTGGRAVILGRTGRNFAAGMSGGLAFVYDPAGPQGPFARKCNMEMVDLETITAENPYTQWLESIVREFTEETGSKVGERILSTWSESLHHFILVFPRDYRLALGKKRLELPLVTDKENVSPKSMVSTALDIEDLVYDDATHKSSNEAPLDKLRGFIKYSRAKVSYRPVTERVDDWEEVYAHAEVRKNLRQQAARCMDCGVPFCQSHTGCPLGNLIPNWNDLVFKDDWFTAFQALDQTNNFPEFTGRVCPAPCEGACVLGINADPVTIKHIECTIADKAWEMGWFRPMVDMHRPPTGHRIVIVGSGPSGLACADQLSKAGHNVTVLERRNKPGGLLRYGIPTMKLDRKLLDQRLDLMRSNGVQFVVNTRAGPSGESPGRRDLNANCAEVACDGETMQQEWSADKLLREFDVIVLCLGATWPRDLNIPGRHLDGIHFAMSFLERWQRKQQQRLHSQTSGHVIGAPLSQNLPDEDGIAALAKDKRVVVLGGGDTGVDCIATSLRQGAKSIVNLEILPPLPPTRNQDENPWPEFPRVWRVEYGHAEVAMRFGRDPRHFTILTKEFLDNGAGAVRGIRTVCVNWSKDSLTGAWKMQEVPDSEHIFECDLVLLALGFTGPENKLIEELALSVSNTPDAVINTKLAGSFATNVPRVYAAGDCRRGQSLVVHAINEGRQVAREVDLDLMGSTLLPGPGGVVRAYS</sequence>
<dbReference type="PANTHER" id="PTHR43100:SF1">
    <property type="entry name" value="GLUTAMATE SYNTHASE [NADPH] SMALL CHAIN"/>
    <property type="match status" value="1"/>
</dbReference>
<keyword evidence="26" id="KW-1185">Reference proteome</keyword>
<reference evidence="25 26" key="1">
    <citation type="submission" date="2019-07" db="EMBL/GenBank/DDBJ databases">
        <title>Annotation for the trematode Paragonimus westermani.</title>
        <authorList>
            <person name="Choi Y.-J."/>
        </authorList>
    </citation>
    <scope>NUCLEOTIDE SEQUENCE [LARGE SCALE GENOMIC DNA]</scope>
    <source>
        <strain evidence="25">180907_Pwestermani</strain>
    </source>
</reference>
<evidence type="ECO:0000256" key="19">
    <source>
        <dbReference type="ARBA" id="ARBA00024383"/>
    </source>
</evidence>
<dbReference type="EC" id="1.4.1.14" evidence="19"/>
<evidence type="ECO:0000256" key="18">
    <source>
        <dbReference type="ARBA" id="ARBA00023291"/>
    </source>
</evidence>
<keyword evidence="17" id="KW-0314">Glutamate biosynthesis</keyword>
<evidence type="ECO:0000256" key="20">
    <source>
        <dbReference type="ARBA" id="ARBA00048867"/>
    </source>
</evidence>
<keyword evidence="14" id="KW-0560">Oxidoreductase</keyword>
<dbReference type="GO" id="GO:0016040">
    <property type="term" value="F:glutamate synthase (NADH) activity"/>
    <property type="evidence" value="ECO:0007669"/>
    <property type="project" value="UniProtKB-EC"/>
</dbReference>
<dbReference type="SUPFAM" id="SSF51395">
    <property type="entry name" value="FMN-linked oxidoreductases"/>
    <property type="match status" value="1"/>
</dbReference>
<evidence type="ECO:0000256" key="16">
    <source>
        <dbReference type="ARBA" id="ARBA00023014"/>
    </source>
</evidence>
<evidence type="ECO:0000256" key="9">
    <source>
        <dbReference type="ARBA" id="ARBA00022630"/>
    </source>
</evidence>
<dbReference type="InterPro" id="IPR023753">
    <property type="entry name" value="FAD/NAD-binding_dom"/>
</dbReference>
<evidence type="ECO:0000256" key="2">
    <source>
        <dbReference type="ARBA" id="ARBA00001927"/>
    </source>
</evidence>
<gene>
    <name evidence="25" type="ORF">P879_01610</name>
</gene>
<evidence type="ECO:0000256" key="13">
    <source>
        <dbReference type="ARBA" id="ARBA00022962"/>
    </source>
</evidence>
<evidence type="ECO:0000256" key="1">
    <source>
        <dbReference type="ARBA" id="ARBA00001917"/>
    </source>
</evidence>
<dbReference type="FunFam" id="2.160.20.60:FF:000001">
    <property type="entry name" value="Glutamate synthase, large subunit"/>
    <property type="match status" value="1"/>
</dbReference>
<dbReference type="Proteomes" id="UP000699462">
    <property type="component" value="Unassembled WGS sequence"/>
</dbReference>
<feature type="domain" description="FAD/NAD(P)-binding" evidence="23">
    <location>
        <begin position="691"/>
        <end position="1062"/>
    </location>
</feature>
<keyword evidence="12" id="KW-0274">FAD</keyword>
<evidence type="ECO:0000256" key="11">
    <source>
        <dbReference type="ARBA" id="ARBA00022723"/>
    </source>
</evidence>
<evidence type="ECO:0000256" key="7">
    <source>
        <dbReference type="ARBA" id="ARBA00009716"/>
    </source>
</evidence>
<keyword evidence="11" id="KW-0479">Metal-binding</keyword>
<dbReference type="PRINTS" id="PR00368">
    <property type="entry name" value="FADPNR"/>
</dbReference>
<keyword evidence="15" id="KW-0408">Iron</keyword>
<dbReference type="EMBL" id="JTDF01000212">
    <property type="protein sequence ID" value="KAF8572016.1"/>
    <property type="molecule type" value="Genomic_DNA"/>
</dbReference>
<dbReference type="GO" id="GO:0016639">
    <property type="term" value="F:oxidoreductase activity, acting on the CH-NH2 group of donors, NAD or NADP as acceptor"/>
    <property type="evidence" value="ECO:0007669"/>
    <property type="project" value="InterPro"/>
</dbReference>
<dbReference type="GO" id="GO:0046872">
    <property type="term" value="F:metal ion binding"/>
    <property type="evidence" value="ECO:0007669"/>
    <property type="project" value="UniProtKB-KW"/>
</dbReference>
<comment type="pathway">
    <text evidence="6">Amino-acid biosynthesis; L-glutamate biosynthesis via GLT pathway; L-glutamate from 2-oxoglutarate and L-glutamine (NAD(+) route): step 1/1.</text>
</comment>
<evidence type="ECO:0000259" key="22">
    <source>
        <dbReference type="Pfam" id="PF01645"/>
    </source>
</evidence>
<organism evidence="25 26">
    <name type="scientific">Paragonimus westermani</name>
    <dbReference type="NCBI Taxonomy" id="34504"/>
    <lineage>
        <taxon>Eukaryota</taxon>
        <taxon>Metazoa</taxon>
        <taxon>Spiralia</taxon>
        <taxon>Lophotrochozoa</taxon>
        <taxon>Platyhelminthes</taxon>
        <taxon>Trematoda</taxon>
        <taxon>Digenea</taxon>
        <taxon>Plagiorchiida</taxon>
        <taxon>Troglotremata</taxon>
        <taxon>Troglotrematidae</taxon>
        <taxon>Paragonimus</taxon>
    </lineage>
</organism>
<dbReference type="PANTHER" id="PTHR43100">
    <property type="entry name" value="GLUTAMATE SYNTHASE [NADPH] SMALL CHAIN"/>
    <property type="match status" value="1"/>
</dbReference>
<dbReference type="InterPro" id="IPR002932">
    <property type="entry name" value="Glu_synthdom"/>
</dbReference>
<dbReference type="InterPro" id="IPR009051">
    <property type="entry name" value="Helical_ferredxn"/>
</dbReference>
<dbReference type="InterPro" id="IPR002489">
    <property type="entry name" value="Glu_synth_asu_C"/>
</dbReference>
<comment type="cofactor">
    <cofactor evidence="3">
        <name>FAD</name>
        <dbReference type="ChEBI" id="CHEBI:57692"/>
    </cofactor>
</comment>
<dbReference type="GO" id="GO:0051538">
    <property type="term" value="F:3 iron, 4 sulfur cluster binding"/>
    <property type="evidence" value="ECO:0007669"/>
    <property type="project" value="UniProtKB-KW"/>
</dbReference>
<dbReference type="AlphaFoldDB" id="A0A8T0DXB7"/>
<dbReference type="InterPro" id="IPR036188">
    <property type="entry name" value="FAD/NAD-bd_sf"/>
</dbReference>